<evidence type="ECO:0000313" key="1">
    <source>
        <dbReference type="EMBL" id="MBB4738336.1"/>
    </source>
</evidence>
<dbReference type="EMBL" id="JACHNB010000001">
    <property type="protein sequence ID" value="MBB4738336.1"/>
    <property type="molecule type" value="Genomic_DNA"/>
</dbReference>
<dbReference type="AlphaFoldDB" id="A0A7W7GU46"/>
<organism evidence="1 2">
    <name type="scientific">Actinoplanes octamycinicus</name>
    <dbReference type="NCBI Taxonomy" id="135948"/>
    <lineage>
        <taxon>Bacteria</taxon>
        <taxon>Bacillati</taxon>
        <taxon>Actinomycetota</taxon>
        <taxon>Actinomycetes</taxon>
        <taxon>Micromonosporales</taxon>
        <taxon>Micromonosporaceae</taxon>
        <taxon>Actinoplanes</taxon>
    </lineage>
</organism>
<accession>A0A7W7GU46</accession>
<sequence length="266" mass="29306">MTSTADGAATPLTRFGSRVPSIPVRAATPTPAPAVTLKPAATINTMIIVLPDELRTDMFTRTSDLSRHFGVAGRLHPRFWAIRNLRLWQHRQLIGMQPRKRNTPVYCAGGPAALLDLDGLRDASGCGAGIRHQLWHQVVQGTRPAQPWPALHARHCADPKKYPYAQARDDFWAQPRVNAMQLHNAATAGTAHLPIEDLEMLQAGPMAYQHYSAMTAICGDALRTADGRVLTPASDTLADRTYYLDQAVRYLDTIENARLIAVTLHH</sequence>
<comment type="caution">
    <text evidence="1">The sequence shown here is derived from an EMBL/GenBank/DDBJ whole genome shotgun (WGS) entry which is preliminary data.</text>
</comment>
<proteinExistence type="predicted"/>
<dbReference type="Proteomes" id="UP000546162">
    <property type="component" value="Unassembled WGS sequence"/>
</dbReference>
<keyword evidence="2" id="KW-1185">Reference proteome</keyword>
<evidence type="ECO:0000313" key="2">
    <source>
        <dbReference type="Proteomes" id="UP000546162"/>
    </source>
</evidence>
<reference evidence="1 2" key="1">
    <citation type="submission" date="2020-08" db="EMBL/GenBank/DDBJ databases">
        <title>Sequencing the genomes of 1000 actinobacteria strains.</title>
        <authorList>
            <person name="Klenk H.-P."/>
        </authorList>
    </citation>
    <scope>NUCLEOTIDE SEQUENCE [LARGE SCALE GENOMIC DNA]</scope>
    <source>
        <strain evidence="1 2">DSM 45809</strain>
    </source>
</reference>
<gene>
    <name evidence="1" type="ORF">BJY16_001795</name>
</gene>
<dbReference type="RefSeq" id="WP_221501929.1">
    <property type="nucleotide sequence ID" value="NZ_BAABFG010000005.1"/>
</dbReference>
<protein>
    <submittedName>
        <fullName evidence="1">Uncharacterized protein</fullName>
    </submittedName>
</protein>
<name>A0A7W7GU46_9ACTN</name>